<feature type="domain" description="Cyclic nucleotide-binding" evidence="4">
    <location>
        <begin position="71"/>
        <end position="174"/>
    </location>
</feature>
<dbReference type="Gene3D" id="1.10.10.10">
    <property type="entry name" value="Winged helix-like DNA-binding domain superfamily/Winged helix DNA-binding domain"/>
    <property type="match status" value="1"/>
</dbReference>
<dbReference type="SMART" id="SM00419">
    <property type="entry name" value="HTH_CRP"/>
    <property type="match status" value="1"/>
</dbReference>
<dbReference type="Proteomes" id="UP000309174">
    <property type="component" value="Unassembled WGS sequence"/>
</dbReference>
<evidence type="ECO:0000313" key="7">
    <source>
        <dbReference type="Proteomes" id="UP000309174"/>
    </source>
</evidence>
<dbReference type="PROSITE" id="PS51063">
    <property type="entry name" value="HTH_CRP_2"/>
    <property type="match status" value="1"/>
</dbReference>
<dbReference type="PANTHER" id="PTHR24567:SF74">
    <property type="entry name" value="HTH-TYPE TRANSCRIPTIONAL REGULATOR ARCR"/>
    <property type="match status" value="1"/>
</dbReference>
<evidence type="ECO:0000256" key="1">
    <source>
        <dbReference type="ARBA" id="ARBA00023015"/>
    </source>
</evidence>
<dbReference type="SMART" id="SM00100">
    <property type="entry name" value="cNMP"/>
    <property type="match status" value="1"/>
</dbReference>
<dbReference type="InterPro" id="IPR018490">
    <property type="entry name" value="cNMP-bd_dom_sf"/>
</dbReference>
<dbReference type="Pfam" id="PF13545">
    <property type="entry name" value="HTH_Crp_2"/>
    <property type="match status" value="1"/>
</dbReference>
<dbReference type="GO" id="GO:0003677">
    <property type="term" value="F:DNA binding"/>
    <property type="evidence" value="ECO:0007669"/>
    <property type="project" value="UniProtKB-KW"/>
</dbReference>
<dbReference type="OrthoDB" id="41390at2"/>
<accession>A0A5C4JH57</accession>
<reference evidence="6 7" key="1">
    <citation type="submission" date="2019-05" db="EMBL/GenBank/DDBJ databases">
        <title>Draft genome sequence of Actinomadura sp. 14C53.</title>
        <authorList>
            <person name="Saricaoglu S."/>
            <person name="Isik K."/>
        </authorList>
    </citation>
    <scope>NUCLEOTIDE SEQUENCE [LARGE SCALE GENOMIC DNA]</scope>
    <source>
        <strain evidence="6 7">14C53</strain>
    </source>
</reference>
<dbReference type="GO" id="GO:0005829">
    <property type="term" value="C:cytosol"/>
    <property type="evidence" value="ECO:0007669"/>
    <property type="project" value="TreeGrafter"/>
</dbReference>
<dbReference type="CDD" id="cd00038">
    <property type="entry name" value="CAP_ED"/>
    <property type="match status" value="1"/>
</dbReference>
<dbReference type="EMBL" id="VCKW01000041">
    <property type="protein sequence ID" value="TMR03414.1"/>
    <property type="molecule type" value="Genomic_DNA"/>
</dbReference>
<dbReference type="SUPFAM" id="SSF51206">
    <property type="entry name" value="cAMP-binding domain-like"/>
    <property type="match status" value="1"/>
</dbReference>
<dbReference type="Pfam" id="PF00027">
    <property type="entry name" value="cNMP_binding"/>
    <property type="match status" value="1"/>
</dbReference>
<dbReference type="InterPro" id="IPR036388">
    <property type="entry name" value="WH-like_DNA-bd_sf"/>
</dbReference>
<keyword evidence="1" id="KW-0805">Transcription regulation</keyword>
<keyword evidence="7" id="KW-1185">Reference proteome</keyword>
<gene>
    <name evidence="6" type="ORF">ETD83_10815</name>
</gene>
<evidence type="ECO:0000256" key="2">
    <source>
        <dbReference type="ARBA" id="ARBA00023125"/>
    </source>
</evidence>
<dbReference type="GO" id="GO:0003700">
    <property type="term" value="F:DNA-binding transcription factor activity"/>
    <property type="evidence" value="ECO:0007669"/>
    <property type="project" value="TreeGrafter"/>
</dbReference>
<evidence type="ECO:0000256" key="3">
    <source>
        <dbReference type="ARBA" id="ARBA00023163"/>
    </source>
</evidence>
<dbReference type="InterPro" id="IPR050397">
    <property type="entry name" value="Env_Response_Regulators"/>
</dbReference>
<comment type="caution">
    <text evidence="6">The sequence shown here is derived from an EMBL/GenBank/DDBJ whole genome shotgun (WGS) entry which is preliminary data.</text>
</comment>
<dbReference type="InterPro" id="IPR036390">
    <property type="entry name" value="WH_DNA-bd_sf"/>
</dbReference>
<dbReference type="InterPro" id="IPR000595">
    <property type="entry name" value="cNMP-bd_dom"/>
</dbReference>
<dbReference type="PANTHER" id="PTHR24567">
    <property type="entry name" value="CRP FAMILY TRANSCRIPTIONAL REGULATORY PROTEIN"/>
    <property type="match status" value="1"/>
</dbReference>
<dbReference type="PROSITE" id="PS50042">
    <property type="entry name" value="CNMP_BINDING_3"/>
    <property type="match status" value="1"/>
</dbReference>
<evidence type="ECO:0000259" key="5">
    <source>
        <dbReference type="PROSITE" id="PS51063"/>
    </source>
</evidence>
<dbReference type="InterPro" id="IPR012318">
    <property type="entry name" value="HTH_CRP"/>
</dbReference>
<evidence type="ECO:0000313" key="6">
    <source>
        <dbReference type="EMBL" id="TMR03414.1"/>
    </source>
</evidence>
<keyword evidence="3" id="KW-0804">Transcription</keyword>
<protein>
    <submittedName>
        <fullName evidence="6">Crp/Fnr family transcriptional regulator</fullName>
    </submittedName>
</protein>
<dbReference type="InterPro" id="IPR014710">
    <property type="entry name" value="RmlC-like_jellyroll"/>
</dbReference>
<proteinExistence type="predicted"/>
<name>A0A5C4JH57_9ACTN</name>
<feature type="domain" description="HTH crp-type" evidence="5">
    <location>
        <begin position="205"/>
        <end position="290"/>
    </location>
</feature>
<dbReference type="SUPFAM" id="SSF46785">
    <property type="entry name" value="Winged helix' DNA-binding domain"/>
    <property type="match status" value="1"/>
</dbReference>
<evidence type="ECO:0000259" key="4">
    <source>
        <dbReference type="PROSITE" id="PS50042"/>
    </source>
</evidence>
<dbReference type="AlphaFoldDB" id="A0A5C4JH57"/>
<dbReference type="Gene3D" id="2.60.120.10">
    <property type="entry name" value="Jelly Rolls"/>
    <property type="match status" value="1"/>
</dbReference>
<keyword evidence="2" id="KW-0238">DNA-binding</keyword>
<organism evidence="6 7">
    <name type="scientific">Actinomadura soli</name>
    <dbReference type="NCBI Taxonomy" id="2508997"/>
    <lineage>
        <taxon>Bacteria</taxon>
        <taxon>Bacillati</taxon>
        <taxon>Actinomycetota</taxon>
        <taxon>Actinomycetes</taxon>
        <taxon>Streptosporangiales</taxon>
        <taxon>Thermomonosporaceae</taxon>
        <taxon>Actinomadura</taxon>
    </lineage>
</organism>
<sequence length="298" mass="32721">MTGPNDDLGTLRPALSEEELDEVLHEGEQDLQDHLLETVDTPAHLAALLTAARGEEEHPALVAKRLEPGSFLAELTPAERADLESRGRIRDFERGATLFLEGEQPEWVAVLLKGRVKAFSYREQGGEVLLAVRGPGALLGEVAAIDGQPRSASVAALEPVRALAVTADEFMAFLQAHGHVSIIIMRMLRQRWRDADRKRAEFGMFDATGRVAQRLVELAERFGVPHDTRGPGSAARPDGGSVQITLLLSQEELASWVGASREAVSKALRKLREHGWIEIGRRRVIVHDLQALRREAGP</sequence>